<gene>
    <name evidence="2" type="ORF">Golax_024087</name>
</gene>
<sequence length="93" mass="10458">VLEEKRSEIDDNVRLSSYKFVGKTRSVILTTSLAGKDINIEEIRSISSFSTPYPPSIHALLICSPKPLPNEKSIPHQSPYATDYGVYSNDFKR</sequence>
<name>A0A7J8ZCE0_9ROSI</name>
<comment type="caution">
    <text evidence="2">The sequence shown here is derived from an EMBL/GenBank/DDBJ whole genome shotgun (WGS) entry which is preliminary data.</text>
</comment>
<dbReference type="AlphaFoldDB" id="A0A7J8ZCE0"/>
<feature type="non-terminal residue" evidence="2">
    <location>
        <position position="1"/>
    </location>
</feature>
<organism evidence="2 3">
    <name type="scientific">Gossypium laxum</name>
    <dbReference type="NCBI Taxonomy" id="34288"/>
    <lineage>
        <taxon>Eukaryota</taxon>
        <taxon>Viridiplantae</taxon>
        <taxon>Streptophyta</taxon>
        <taxon>Embryophyta</taxon>
        <taxon>Tracheophyta</taxon>
        <taxon>Spermatophyta</taxon>
        <taxon>Magnoliopsida</taxon>
        <taxon>eudicotyledons</taxon>
        <taxon>Gunneridae</taxon>
        <taxon>Pentapetalae</taxon>
        <taxon>rosids</taxon>
        <taxon>malvids</taxon>
        <taxon>Malvales</taxon>
        <taxon>Malvaceae</taxon>
        <taxon>Malvoideae</taxon>
        <taxon>Gossypium</taxon>
    </lineage>
</organism>
<feature type="region of interest" description="Disordered" evidence="1">
    <location>
        <begin position="72"/>
        <end position="93"/>
    </location>
</feature>
<evidence type="ECO:0000313" key="3">
    <source>
        <dbReference type="Proteomes" id="UP000593574"/>
    </source>
</evidence>
<evidence type="ECO:0000313" key="2">
    <source>
        <dbReference type="EMBL" id="MBA0709014.1"/>
    </source>
</evidence>
<proteinExistence type="predicted"/>
<dbReference type="EMBL" id="JABEZV010000004">
    <property type="protein sequence ID" value="MBA0709014.1"/>
    <property type="molecule type" value="Genomic_DNA"/>
</dbReference>
<evidence type="ECO:0000256" key="1">
    <source>
        <dbReference type="SAM" id="MobiDB-lite"/>
    </source>
</evidence>
<protein>
    <submittedName>
        <fullName evidence="2">Uncharacterized protein</fullName>
    </submittedName>
</protein>
<keyword evidence="3" id="KW-1185">Reference proteome</keyword>
<dbReference type="Proteomes" id="UP000593574">
    <property type="component" value="Unassembled WGS sequence"/>
</dbReference>
<reference evidence="2 3" key="1">
    <citation type="journal article" date="2019" name="Genome Biol. Evol.">
        <title>Insights into the evolution of the New World diploid cottons (Gossypium, subgenus Houzingenia) based on genome sequencing.</title>
        <authorList>
            <person name="Grover C.E."/>
            <person name="Arick M.A. 2nd"/>
            <person name="Thrash A."/>
            <person name="Conover J.L."/>
            <person name="Sanders W.S."/>
            <person name="Peterson D.G."/>
            <person name="Frelichowski J.E."/>
            <person name="Scheffler J.A."/>
            <person name="Scheffler B.E."/>
            <person name="Wendel J.F."/>
        </authorList>
    </citation>
    <scope>NUCLEOTIDE SEQUENCE [LARGE SCALE GENOMIC DNA]</scope>
    <source>
        <strain evidence="2">4</strain>
        <tissue evidence="2">Leaf</tissue>
    </source>
</reference>
<feature type="non-terminal residue" evidence="2">
    <location>
        <position position="93"/>
    </location>
</feature>
<accession>A0A7J8ZCE0</accession>